<evidence type="ECO:0000256" key="1">
    <source>
        <dbReference type="ARBA" id="ARBA00004651"/>
    </source>
</evidence>
<reference evidence="8 9" key="1">
    <citation type="journal article" date="2014" name="Int. J. Syst. Evol. Microbiol.">
        <title>Solimonas terrae sp. nov., isolated from soil.</title>
        <authorList>
            <person name="Kim S.J."/>
            <person name="Moon J.Y."/>
            <person name="Weon H.Y."/>
            <person name="Ahn J.H."/>
            <person name="Chen W.M."/>
            <person name="Kwon S.W."/>
        </authorList>
    </citation>
    <scope>NUCLEOTIDE SEQUENCE [LARGE SCALE GENOMIC DNA]</scope>
    <source>
        <strain evidence="8 9">KIS83-12</strain>
    </source>
</reference>
<accession>A0A6M2BTU7</accession>
<evidence type="ECO:0000256" key="4">
    <source>
        <dbReference type="ARBA" id="ARBA00022989"/>
    </source>
</evidence>
<dbReference type="RefSeq" id="WP_166258953.1">
    <property type="nucleotide sequence ID" value="NZ_JAAMOW010000008.1"/>
</dbReference>
<dbReference type="EMBL" id="JAAMOW010000008">
    <property type="protein sequence ID" value="NGY06092.1"/>
    <property type="molecule type" value="Genomic_DNA"/>
</dbReference>
<feature type="domain" description="Cardiolipin synthase N-terminal" evidence="7">
    <location>
        <begin position="16"/>
        <end position="58"/>
    </location>
</feature>
<sequence>MHFGEGYGLWGLIVLIADIWALVSVLQSNATTGKKVLWILLIFFLPVLGFVLWLLLGPRGR</sequence>
<gene>
    <name evidence="8" type="ORF">G7Y85_15055</name>
</gene>
<organism evidence="8 9">
    <name type="scientific">Solimonas terrae</name>
    <dbReference type="NCBI Taxonomy" id="1396819"/>
    <lineage>
        <taxon>Bacteria</taxon>
        <taxon>Pseudomonadati</taxon>
        <taxon>Pseudomonadota</taxon>
        <taxon>Gammaproteobacteria</taxon>
        <taxon>Nevskiales</taxon>
        <taxon>Nevskiaceae</taxon>
        <taxon>Solimonas</taxon>
    </lineage>
</organism>
<evidence type="ECO:0000256" key="5">
    <source>
        <dbReference type="ARBA" id="ARBA00023136"/>
    </source>
</evidence>
<protein>
    <submittedName>
        <fullName evidence="8">PLDc_N domain-containing protein</fullName>
    </submittedName>
</protein>
<dbReference type="InterPro" id="IPR027379">
    <property type="entry name" value="CLS_N"/>
</dbReference>
<keyword evidence="2" id="KW-1003">Cell membrane</keyword>
<evidence type="ECO:0000259" key="7">
    <source>
        <dbReference type="Pfam" id="PF13396"/>
    </source>
</evidence>
<comment type="subcellular location">
    <subcellularLocation>
        <location evidence="1">Cell membrane</location>
        <topology evidence="1">Multi-pass membrane protein</topology>
    </subcellularLocation>
</comment>
<dbReference type="AlphaFoldDB" id="A0A6M2BTU7"/>
<dbReference type="GO" id="GO:0005886">
    <property type="term" value="C:plasma membrane"/>
    <property type="evidence" value="ECO:0007669"/>
    <property type="project" value="UniProtKB-SubCell"/>
</dbReference>
<keyword evidence="3 6" id="KW-0812">Transmembrane</keyword>
<name>A0A6M2BTU7_9GAMM</name>
<proteinExistence type="predicted"/>
<evidence type="ECO:0000256" key="6">
    <source>
        <dbReference type="SAM" id="Phobius"/>
    </source>
</evidence>
<feature type="transmembrane region" description="Helical" evidence="6">
    <location>
        <begin position="36"/>
        <end position="56"/>
    </location>
</feature>
<keyword evidence="9" id="KW-1185">Reference proteome</keyword>
<evidence type="ECO:0000313" key="9">
    <source>
        <dbReference type="Proteomes" id="UP000472676"/>
    </source>
</evidence>
<dbReference type="Pfam" id="PF13396">
    <property type="entry name" value="PLDc_N"/>
    <property type="match status" value="1"/>
</dbReference>
<evidence type="ECO:0000256" key="2">
    <source>
        <dbReference type="ARBA" id="ARBA00022475"/>
    </source>
</evidence>
<comment type="caution">
    <text evidence="8">The sequence shown here is derived from an EMBL/GenBank/DDBJ whole genome shotgun (WGS) entry which is preliminary data.</text>
</comment>
<keyword evidence="5 6" id="KW-0472">Membrane</keyword>
<feature type="transmembrane region" description="Helical" evidence="6">
    <location>
        <begin position="7"/>
        <end position="30"/>
    </location>
</feature>
<evidence type="ECO:0000256" key="3">
    <source>
        <dbReference type="ARBA" id="ARBA00022692"/>
    </source>
</evidence>
<keyword evidence="4 6" id="KW-1133">Transmembrane helix</keyword>
<evidence type="ECO:0000313" key="8">
    <source>
        <dbReference type="EMBL" id="NGY06092.1"/>
    </source>
</evidence>
<dbReference type="Proteomes" id="UP000472676">
    <property type="component" value="Unassembled WGS sequence"/>
</dbReference>